<dbReference type="VEuPathDB" id="FungiDB:AB675_1582"/>
<dbReference type="GO" id="GO:0046873">
    <property type="term" value="F:metal ion transmembrane transporter activity"/>
    <property type="evidence" value="ECO:0007669"/>
    <property type="project" value="InterPro"/>
</dbReference>
<evidence type="ECO:0000256" key="1">
    <source>
        <dbReference type="ARBA" id="ARBA00004141"/>
    </source>
</evidence>
<dbReference type="InterPro" id="IPR002523">
    <property type="entry name" value="MgTranspt_CorA/ZnTranspt_ZntB"/>
</dbReference>
<dbReference type="STRING" id="1664694.A0A0N1NZD3"/>
<evidence type="ECO:0000256" key="3">
    <source>
        <dbReference type="ARBA" id="ARBA00022989"/>
    </source>
</evidence>
<dbReference type="AlphaFoldDB" id="A0A0N1NZD3"/>
<comment type="subcellular location">
    <subcellularLocation>
        <location evidence="1">Membrane</location>
        <topology evidence="1">Multi-pass membrane protein</topology>
    </subcellularLocation>
</comment>
<dbReference type="EMBL" id="LFJN01000025">
    <property type="protein sequence ID" value="KPI37180.1"/>
    <property type="molecule type" value="Genomic_DNA"/>
</dbReference>
<organism evidence="7 8">
    <name type="scientific">Cyphellophora attinorum</name>
    <dbReference type="NCBI Taxonomy" id="1664694"/>
    <lineage>
        <taxon>Eukaryota</taxon>
        <taxon>Fungi</taxon>
        <taxon>Dikarya</taxon>
        <taxon>Ascomycota</taxon>
        <taxon>Pezizomycotina</taxon>
        <taxon>Eurotiomycetes</taxon>
        <taxon>Chaetothyriomycetidae</taxon>
        <taxon>Chaetothyriales</taxon>
        <taxon>Cyphellophoraceae</taxon>
        <taxon>Cyphellophora</taxon>
    </lineage>
</organism>
<evidence type="ECO:0000313" key="8">
    <source>
        <dbReference type="Proteomes" id="UP000038010"/>
    </source>
</evidence>
<dbReference type="SUPFAM" id="SSF144083">
    <property type="entry name" value="Magnesium transport protein CorA, transmembrane region"/>
    <property type="match status" value="1"/>
</dbReference>
<proteinExistence type="predicted"/>
<name>A0A0N1NZD3_9EURO</name>
<evidence type="ECO:0008006" key="9">
    <source>
        <dbReference type="Google" id="ProtNLM"/>
    </source>
</evidence>
<feature type="transmembrane region" description="Helical" evidence="6">
    <location>
        <begin position="496"/>
        <end position="515"/>
    </location>
</feature>
<evidence type="ECO:0000313" key="7">
    <source>
        <dbReference type="EMBL" id="KPI37180.1"/>
    </source>
</evidence>
<dbReference type="Gene3D" id="1.20.58.340">
    <property type="entry name" value="Magnesium transport protein CorA, transmembrane region"/>
    <property type="match status" value="1"/>
</dbReference>
<comment type="caution">
    <text evidence="7">The sequence shown here is derived from an EMBL/GenBank/DDBJ whole genome shotgun (WGS) entry which is preliminary data.</text>
</comment>
<dbReference type="InterPro" id="IPR045863">
    <property type="entry name" value="CorA_TM1_TM2"/>
</dbReference>
<keyword evidence="4 6" id="KW-0472">Membrane</keyword>
<dbReference type="RefSeq" id="XP_017997143.1">
    <property type="nucleotide sequence ID" value="XM_018141483.1"/>
</dbReference>
<dbReference type="GeneID" id="28733363"/>
<evidence type="ECO:0000256" key="2">
    <source>
        <dbReference type="ARBA" id="ARBA00022692"/>
    </source>
</evidence>
<dbReference type="Pfam" id="PF01544">
    <property type="entry name" value="CorA"/>
    <property type="match status" value="1"/>
</dbReference>
<protein>
    <recommendedName>
        <fullName evidence="9">Magnesium transport protein CorA</fullName>
    </recommendedName>
</protein>
<evidence type="ECO:0000256" key="5">
    <source>
        <dbReference type="SAM" id="MobiDB-lite"/>
    </source>
</evidence>
<feature type="compositionally biased region" description="Polar residues" evidence="5">
    <location>
        <begin position="23"/>
        <end position="32"/>
    </location>
</feature>
<accession>A0A0N1NZD3</accession>
<dbReference type="Proteomes" id="UP000038010">
    <property type="component" value="Unassembled WGS sequence"/>
</dbReference>
<feature type="region of interest" description="Disordered" evidence="5">
    <location>
        <begin position="1"/>
        <end position="34"/>
    </location>
</feature>
<dbReference type="OrthoDB" id="4137041at2759"/>
<gene>
    <name evidence="7" type="ORF">AB675_1582</name>
</gene>
<feature type="transmembrane region" description="Helical" evidence="6">
    <location>
        <begin position="527"/>
        <end position="546"/>
    </location>
</feature>
<keyword evidence="3 6" id="KW-1133">Transmembrane helix</keyword>
<sequence>MSRTSIPLVAVDRASTDERMQNPGPQGTSDQVTPDEYGRAIHNFARLSDGDGRAFQPLAEYLSGSTCASATVPTEAFVTLYTFDQNASRTERGSLDGSSQPLHASRSLPDHEVTAFTSPENFYSHPVSDQASQIVFLGGFPSPLWLKSIGAKYKLDPEFFRRHLDFLDPHQVSSAFSEPSLPSETWHLLQLPVYTLGLKHIAGRRERPDDHATRRSKAQHALIAHHRQLRIPSGTDDRLGKSIVRNYHVLDDSHFAIEQRISICLQESRSSYVLFVWLDSTLKWDSPMEEPWCPRRPLGSQAAVELLPIVRYRHNLALKSHRIKAKSRDPVPFGAPQSAALIHHDYVRASSPNVVRQDASYAITELLRLSAASQSQFLNLLNSDVVLERPSSISTDEVPSVIYRSQILSSMSQQTHEVRQCMRNIGESHWTKAPEGSSHKKATQSWGALEADHECLRERTRMVSDRYKEAVVILMNTMAIAESREGIVQAKKVSRLTSLAFIFVPLSFTTSFFGMNVQQLSQQKTSIWIWFVVSIILSGIAMAFLFSERCVGAMKEVRARLRPGKAKSPGEEAPD</sequence>
<evidence type="ECO:0000256" key="4">
    <source>
        <dbReference type="ARBA" id="ARBA00023136"/>
    </source>
</evidence>
<dbReference type="GO" id="GO:0016020">
    <property type="term" value="C:membrane"/>
    <property type="evidence" value="ECO:0007669"/>
    <property type="project" value="UniProtKB-SubCell"/>
</dbReference>
<reference evidence="7 8" key="1">
    <citation type="submission" date="2015-06" db="EMBL/GenBank/DDBJ databases">
        <title>Draft genome of the ant-associated black yeast Phialophora attae CBS 131958.</title>
        <authorList>
            <person name="Moreno L.F."/>
            <person name="Stielow B.J."/>
            <person name="de Hoog S."/>
            <person name="Vicente V.A."/>
            <person name="Weiss V.A."/>
            <person name="de Vries M."/>
            <person name="Cruz L.M."/>
            <person name="Souza E.M."/>
        </authorList>
    </citation>
    <scope>NUCLEOTIDE SEQUENCE [LARGE SCALE GENOMIC DNA]</scope>
    <source>
        <strain evidence="7 8">CBS 131958</strain>
    </source>
</reference>
<evidence type="ECO:0000256" key="6">
    <source>
        <dbReference type="SAM" id="Phobius"/>
    </source>
</evidence>
<keyword evidence="2 6" id="KW-0812">Transmembrane</keyword>
<keyword evidence="8" id="KW-1185">Reference proteome</keyword>